<dbReference type="GO" id="GO:1990904">
    <property type="term" value="C:ribonucleoprotein complex"/>
    <property type="evidence" value="ECO:0007669"/>
    <property type="project" value="TreeGrafter"/>
</dbReference>
<evidence type="ECO:0000313" key="4">
    <source>
        <dbReference type="Proteomes" id="UP001497623"/>
    </source>
</evidence>
<feature type="region of interest" description="Disordered" evidence="2">
    <location>
        <begin position="404"/>
        <end position="426"/>
    </location>
</feature>
<gene>
    <name evidence="3" type="ORF">MNOR_LOCUS26242</name>
</gene>
<organism evidence="3 4">
    <name type="scientific">Meganyctiphanes norvegica</name>
    <name type="common">Northern krill</name>
    <name type="synonym">Thysanopoda norvegica</name>
    <dbReference type="NCBI Taxonomy" id="48144"/>
    <lineage>
        <taxon>Eukaryota</taxon>
        <taxon>Metazoa</taxon>
        <taxon>Ecdysozoa</taxon>
        <taxon>Arthropoda</taxon>
        <taxon>Crustacea</taxon>
        <taxon>Multicrustacea</taxon>
        <taxon>Malacostraca</taxon>
        <taxon>Eumalacostraca</taxon>
        <taxon>Eucarida</taxon>
        <taxon>Euphausiacea</taxon>
        <taxon>Euphausiidae</taxon>
        <taxon>Meganyctiphanes</taxon>
    </lineage>
</organism>
<feature type="non-terminal residue" evidence="3">
    <location>
        <position position="448"/>
    </location>
</feature>
<dbReference type="GO" id="GO:0008298">
    <property type="term" value="P:intracellular mRNA localization"/>
    <property type="evidence" value="ECO:0007669"/>
    <property type="project" value="TreeGrafter"/>
</dbReference>
<dbReference type="GO" id="GO:0003729">
    <property type="term" value="F:mRNA binding"/>
    <property type="evidence" value="ECO:0007669"/>
    <property type="project" value="TreeGrafter"/>
</dbReference>
<dbReference type="GO" id="GO:0005783">
    <property type="term" value="C:endoplasmic reticulum"/>
    <property type="evidence" value="ECO:0007669"/>
    <property type="project" value="TreeGrafter"/>
</dbReference>
<evidence type="ECO:0000313" key="3">
    <source>
        <dbReference type="EMBL" id="CAL4129094.1"/>
    </source>
</evidence>
<proteinExistence type="predicted"/>
<evidence type="ECO:0000256" key="1">
    <source>
        <dbReference type="SAM" id="Coils"/>
    </source>
</evidence>
<keyword evidence="1" id="KW-0175">Coiled coil</keyword>
<feature type="coiled-coil region" evidence="1">
    <location>
        <begin position="17"/>
        <end position="65"/>
    </location>
</feature>
<dbReference type="GO" id="GO:0042175">
    <property type="term" value="C:nuclear outer membrane-endoplasmic reticulum membrane network"/>
    <property type="evidence" value="ECO:0007669"/>
    <property type="project" value="TreeGrafter"/>
</dbReference>
<reference evidence="3 4" key="1">
    <citation type="submission" date="2024-05" db="EMBL/GenBank/DDBJ databases">
        <authorList>
            <person name="Wallberg A."/>
        </authorList>
    </citation>
    <scope>NUCLEOTIDE SEQUENCE [LARGE SCALE GENOMIC DNA]</scope>
</reference>
<dbReference type="PANTHER" id="PTHR31027:SF2">
    <property type="entry name" value="LEBERCILIN DOMAIN-CONTAINING PROTEIN"/>
    <property type="match status" value="1"/>
</dbReference>
<keyword evidence="4" id="KW-1185">Reference proteome</keyword>
<accession>A0AAV2RLX0</accession>
<comment type="caution">
    <text evidence="3">The sequence shown here is derived from an EMBL/GenBank/DDBJ whole genome shotgun (WGS) entry which is preliminary data.</text>
</comment>
<dbReference type="PANTHER" id="PTHR31027">
    <property type="entry name" value="NUCLEAR SEGREGATION PROTEIN BFR1"/>
    <property type="match status" value="1"/>
</dbReference>
<name>A0AAV2RLX0_MEGNR</name>
<evidence type="ECO:0000256" key="2">
    <source>
        <dbReference type="SAM" id="MobiDB-lite"/>
    </source>
</evidence>
<dbReference type="Proteomes" id="UP001497623">
    <property type="component" value="Unassembled WGS sequence"/>
</dbReference>
<dbReference type="InterPro" id="IPR039604">
    <property type="entry name" value="Bfr1"/>
</dbReference>
<dbReference type="AlphaFoldDB" id="A0AAV2RLX0"/>
<sequence>MTQLEYKDQIETCASIIQAKNKELNHITEVLQCLRLEKEPLMGLKTNLQEQITQINHLINTASEQTTQLKIKLRYHSEKHIQENIERLEYQLRNNNFKPREEQKILDEIALLRRSVKTLQEYQAKNAENKRYREQRSQLIEKRNNNFIRIRSIVIQEEQHKKTIVEHRNLISINKNAMDHLKKNRGSLEKLWQAKRQGQIAARQKIMEEKTRLRKEQIRMKQEEKRKLWEEYEASREPYEDEIELCRVLMAYLNAYTSATTPLSSVTTPLSFVTTPLSSGTTPVTPGTPVATPCTPVASGSSTNTLAPSDIPLGTFYCKQKGDSPVGLKLSKREKTRAKRERKLSQKIKDLAHTPDVLDKFSKIKMTPPKTSADVCRVLILLQDKLQHYTELSRAEIKKRKCQKEAISQDENQTKEIKDDSHKAENSNVVRPTSLPIFIVHNPTLNST</sequence>
<protein>
    <submittedName>
        <fullName evidence="3">Uncharacterized protein</fullName>
    </submittedName>
</protein>
<dbReference type="EMBL" id="CAXKWB010025941">
    <property type="protein sequence ID" value="CAL4129094.1"/>
    <property type="molecule type" value="Genomic_DNA"/>
</dbReference>
<feature type="compositionally biased region" description="Basic and acidic residues" evidence="2">
    <location>
        <begin position="412"/>
        <end position="425"/>
    </location>
</feature>